<feature type="transmembrane region" description="Helical" evidence="15">
    <location>
        <begin position="274"/>
        <end position="294"/>
    </location>
</feature>
<keyword evidence="10 13" id="KW-0406">Ion transport</keyword>
<evidence type="ECO:0000256" key="8">
    <source>
        <dbReference type="ARBA" id="ARBA00022958"/>
    </source>
</evidence>
<comment type="subcellular location">
    <subcellularLocation>
        <location evidence="1 13">Cell inner membrane</location>
        <topology evidence="1 13">Multi-pass membrane protein</topology>
    </subcellularLocation>
</comment>
<dbReference type="PANTHER" id="PTHR32024">
    <property type="entry name" value="TRK SYSTEM POTASSIUM UPTAKE PROTEIN TRKG-RELATED"/>
    <property type="match status" value="1"/>
</dbReference>
<comment type="similarity">
    <text evidence="2 13">Belongs to the TrkH potassium transport family.</text>
</comment>
<sequence length="483" mass="52719">MHFRAITRIVGLLIIIFSVTMIVPGLVALIYRDGAGRAFSQTFLLALVIGSVLWWPNRKQKSELKPREGFLIVVLFWTVLGSVGAMPFIFAEQPHLSVTDAFFESFSGLTTTGATTLVGLDSLPKAILFYRQMLQWLGGMGIIVLAVAILPILGVGGMQLYRAEMPGPLKDHKMRPRIAETAKTLWLIYVLLTIACALALWLAGMPLFDAIGHSFSTIAIGGFSTHDASIGYYHSSTINSIIAIFLLISGCNYGLHFSLLSGRSLKGYWRDPEFRVFIGVQLTLVVIATLILLLHHTYGSVLQTVNQAFFQVVSMATTAGFTTDSISHWPSFLPILLLCSAFIGGCAGSTGGGLKVIRILLLCKQGSRELKRLVHPNAVYTIKLGERALPERILEAVWGFFSAYALVFLVSMLAIIATGVDNFSAFAAVAATLNNLGPGLGVVADNFASMNDTAKWILISTMLFGRLEVFTLLVLFTPTFWRE</sequence>
<evidence type="ECO:0000256" key="6">
    <source>
        <dbReference type="ARBA" id="ARBA00022538"/>
    </source>
</evidence>
<accession>A0A085JL61</accession>
<organism evidence="16 17">
    <name type="scientific">Tatumella ptyseos ATCC 33301</name>
    <dbReference type="NCBI Taxonomy" id="1005995"/>
    <lineage>
        <taxon>Bacteria</taxon>
        <taxon>Pseudomonadati</taxon>
        <taxon>Pseudomonadota</taxon>
        <taxon>Gammaproteobacteria</taxon>
        <taxon>Enterobacterales</taxon>
        <taxon>Erwiniaceae</taxon>
        <taxon>Tatumella</taxon>
    </lineage>
</organism>
<evidence type="ECO:0000256" key="14">
    <source>
        <dbReference type="PIRSR" id="PIRSR006247-1"/>
    </source>
</evidence>
<dbReference type="AlphaFoldDB" id="A0A085JL61"/>
<dbReference type="OrthoDB" id="9810952at2"/>
<dbReference type="GO" id="GO:0046872">
    <property type="term" value="F:metal ion binding"/>
    <property type="evidence" value="ECO:0007669"/>
    <property type="project" value="UniProtKB-KW"/>
</dbReference>
<dbReference type="Proteomes" id="UP000028602">
    <property type="component" value="Unassembled WGS sequence"/>
</dbReference>
<dbReference type="EMBL" id="JMPR01000017">
    <property type="protein sequence ID" value="KFD21207.1"/>
    <property type="molecule type" value="Genomic_DNA"/>
</dbReference>
<keyword evidence="5 13" id="KW-0997">Cell inner membrane</keyword>
<feature type="transmembrane region" description="Helical" evidence="15">
    <location>
        <begin position="38"/>
        <end position="57"/>
    </location>
</feature>
<feature type="transmembrane region" description="Helical" evidence="15">
    <location>
        <begin position="423"/>
        <end position="444"/>
    </location>
</feature>
<feature type="binding site" evidence="14">
    <location>
        <position position="221"/>
    </location>
    <ligand>
        <name>K(+)</name>
        <dbReference type="ChEBI" id="CHEBI:29103"/>
    </ligand>
</feature>
<evidence type="ECO:0000256" key="3">
    <source>
        <dbReference type="ARBA" id="ARBA00022448"/>
    </source>
</evidence>
<keyword evidence="14" id="KW-0479">Metal-binding</keyword>
<protein>
    <recommendedName>
        <fullName evidence="13">Trk system potassium uptake protein</fullName>
    </recommendedName>
</protein>
<feature type="transmembrane region" description="Helical" evidence="15">
    <location>
        <begin position="456"/>
        <end position="481"/>
    </location>
</feature>
<keyword evidence="8 13" id="KW-0630">Potassium</keyword>
<evidence type="ECO:0000256" key="7">
    <source>
        <dbReference type="ARBA" id="ARBA00022692"/>
    </source>
</evidence>
<evidence type="ECO:0000256" key="2">
    <source>
        <dbReference type="ARBA" id="ARBA00009137"/>
    </source>
</evidence>
<dbReference type="InterPro" id="IPR004772">
    <property type="entry name" value="TrkH"/>
</dbReference>
<dbReference type="PANTHER" id="PTHR32024:SF2">
    <property type="entry name" value="TRK SYSTEM POTASSIUM UPTAKE PROTEIN TRKG-RELATED"/>
    <property type="match status" value="1"/>
</dbReference>
<feature type="transmembrane region" description="Helical" evidence="15">
    <location>
        <begin position="69"/>
        <end position="90"/>
    </location>
</feature>
<keyword evidence="4 13" id="KW-1003">Cell membrane</keyword>
<feature type="binding site" evidence="14">
    <location>
        <position position="112"/>
    </location>
    <ligand>
        <name>K(+)</name>
        <dbReference type="ChEBI" id="CHEBI:29103"/>
    </ligand>
</feature>
<dbReference type="InterPro" id="IPR003445">
    <property type="entry name" value="Cat_transpt"/>
</dbReference>
<keyword evidence="9 15" id="KW-1133">Transmembrane helix</keyword>
<feature type="transmembrane region" description="Helical" evidence="15">
    <location>
        <begin position="396"/>
        <end position="417"/>
    </location>
</feature>
<feature type="transmembrane region" description="Helical" evidence="15">
    <location>
        <begin position="184"/>
        <end position="204"/>
    </location>
</feature>
<dbReference type="eggNOG" id="COG0168">
    <property type="taxonomic scope" value="Bacteria"/>
</dbReference>
<keyword evidence="11 13" id="KW-0472">Membrane</keyword>
<keyword evidence="17" id="KW-1185">Reference proteome</keyword>
<feature type="transmembrane region" description="Helical" evidence="15">
    <location>
        <begin position="136"/>
        <end position="163"/>
    </location>
</feature>
<keyword evidence="6 13" id="KW-0633">Potassium transport</keyword>
<evidence type="ECO:0000313" key="16">
    <source>
        <dbReference type="EMBL" id="KFD21207.1"/>
    </source>
</evidence>
<keyword evidence="12" id="KW-0407">Ion channel</keyword>
<evidence type="ECO:0000256" key="15">
    <source>
        <dbReference type="SAM" id="Phobius"/>
    </source>
</evidence>
<dbReference type="PIRSF" id="PIRSF006247">
    <property type="entry name" value="TrkH"/>
    <property type="match status" value="1"/>
</dbReference>
<dbReference type="RefSeq" id="WP_025901454.1">
    <property type="nucleotide sequence ID" value="NZ_ATMJ01000023.1"/>
</dbReference>
<evidence type="ECO:0000256" key="10">
    <source>
        <dbReference type="ARBA" id="ARBA00023065"/>
    </source>
</evidence>
<feature type="binding site" evidence="14">
    <location>
        <position position="436"/>
    </location>
    <ligand>
        <name>K(+)</name>
        <dbReference type="ChEBI" id="CHEBI:29103"/>
    </ligand>
</feature>
<dbReference type="NCBIfam" id="TIGR00933">
    <property type="entry name" value="2a38"/>
    <property type="match status" value="1"/>
</dbReference>
<feature type="binding site" evidence="14">
    <location>
        <position position="435"/>
    </location>
    <ligand>
        <name>K(+)</name>
        <dbReference type="ChEBI" id="CHEBI:29103"/>
    </ligand>
</feature>
<comment type="function">
    <text evidence="13">Low-affinity potassium transport system. Interacts with Trk system potassium uptake protein TrkA.</text>
</comment>
<feature type="transmembrane region" description="Helical" evidence="15">
    <location>
        <begin position="335"/>
        <end position="363"/>
    </location>
</feature>
<evidence type="ECO:0000256" key="13">
    <source>
        <dbReference type="PIRNR" id="PIRNR006247"/>
    </source>
</evidence>
<evidence type="ECO:0000313" key="17">
    <source>
        <dbReference type="Proteomes" id="UP000028602"/>
    </source>
</evidence>
<keyword evidence="7 15" id="KW-0812">Transmembrane</keyword>
<feature type="transmembrane region" description="Helical" evidence="15">
    <location>
        <begin position="12"/>
        <end position="32"/>
    </location>
</feature>
<feature type="binding site" evidence="14">
    <location>
        <position position="319"/>
    </location>
    <ligand>
        <name>K(+)</name>
        <dbReference type="ChEBI" id="CHEBI:29103"/>
    </ligand>
</feature>
<dbReference type="Pfam" id="PF02386">
    <property type="entry name" value="TrkH"/>
    <property type="match status" value="1"/>
</dbReference>
<feature type="binding site" evidence="14">
    <location>
        <position position="220"/>
    </location>
    <ligand>
        <name>K(+)</name>
        <dbReference type="ChEBI" id="CHEBI:29103"/>
    </ligand>
</feature>
<evidence type="ECO:0000256" key="9">
    <source>
        <dbReference type="ARBA" id="ARBA00022989"/>
    </source>
</evidence>
<feature type="binding site" evidence="14">
    <location>
        <position position="318"/>
    </location>
    <ligand>
        <name>K(+)</name>
        <dbReference type="ChEBI" id="CHEBI:29103"/>
    </ligand>
</feature>
<comment type="caution">
    <text evidence="16">The sequence shown here is derived from an EMBL/GenBank/DDBJ whole genome shotgun (WGS) entry which is preliminary data.</text>
</comment>
<evidence type="ECO:0000256" key="5">
    <source>
        <dbReference type="ARBA" id="ARBA00022519"/>
    </source>
</evidence>
<dbReference type="GO" id="GO:0015379">
    <property type="term" value="F:potassium:chloride symporter activity"/>
    <property type="evidence" value="ECO:0007669"/>
    <property type="project" value="InterPro"/>
</dbReference>
<proteinExistence type="inferred from homology"/>
<evidence type="ECO:0000256" key="4">
    <source>
        <dbReference type="ARBA" id="ARBA00022475"/>
    </source>
</evidence>
<name>A0A085JL61_9GAMM</name>
<reference evidence="16 17" key="1">
    <citation type="submission" date="2014-05" db="EMBL/GenBank/DDBJ databases">
        <title>ATOL: Assembling a taxonomically balanced genome-scale reconstruction of the evolutionary history of the Enterobacteriaceae.</title>
        <authorList>
            <person name="Plunkett G.III."/>
            <person name="Neeno-Eckwall E.C."/>
            <person name="Glasner J.D."/>
            <person name="Perna N.T."/>
        </authorList>
    </citation>
    <scope>NUCLEOTIDE SEQUENCE [LARGE SCALE GENOMIC DNA]</scope>
    <source>
        <strain evidence="16 17">ATCC 33301</strain>
    </source>
</reference>
<dbReference type="GO" id="GO:0005886">
    <property type="term" value="C:plasma membrane"/>
    <property type="evidence" value="ECO:0007669"/>
    <property type="project" value="UniProtKB-SubCell"/>
</dbReference>
<keyword evidence="3 13" id="KW-0813">Transport</keyword>
<evidence type="ECO:0000256" key="12">
    <source>
        <dbReference type="ARBA" id="ARBA00023303"/>
    </source>
</evidence>
<feature type="binding site" evidence="14">
    <location>
        <position position="111"/>
    </location>
    <ligand>
        <name>K(+)</name>
        <dbReference type="ChEBI" id="CHEBI:29103"/>
    </ligand>
</feature>
<gene>
    <name evidence="16" type="ORF">GTPT_0858</name>
</gene>
<feature type="transmembrane region" description="Helical" evidence="15">
    <location>
        <begin position="241"/>
        <end position="262"/>
    </location>
</feature>
<dbReference type="NCBIfam" id="NF008020">
    <property type="entry name" value="PRK10750.1"/>
    <property type="match status" value="1"/>
</dbReference>
<evidence type="ECO:0000256" key="11">
    <source>
        <dbReference type="ARBA" id="ARBA00023136"/>
    </source>
</evidence>
<evidence type="ECO:0000256" key="1">
    <source>
        <dbReference type="ARBA" id="ARBA00004429"/>
    </source>
</evidence>